<proteinExistence type="predicted"/>
<evidence type="ECO:0000313" key="2">
    <source>
        <dbReference type="EMBL" id="KAF7263311.1"/>
    </source>
</evidence>
<reference evidence="1" key="1">
    <citation type="submission" date="2020-08" db="EMBL/GenBank/DDBJ databases">
        <title>Genome sequencing and assembly of the red palm weevil Rhynchophorus ferrugineus.</title>
        <authorList>
            <person name="Dias G.B."/>
            <person name="Bergman C.M."/>
            <person name="Manee M."/>
        </authorList>
    </citation>
    <scope>NUCLEOTIDE SEQUENCE</scope>
    <source>
        <strain evidence="1">AA-2017</strain>
        <tissue evidence="1">Whole larva</tissue>
    </source>
</reference>
<accession>A0A834LY27</accession>
<dbReference type="AlphaFoldDB" id="A0A834LY27"/>
<dbReference type="Proteomes" id="UP000625711">
    <property type="component" value="Unassembled WGS sequence"/>
</dbReference>
<evidence type="ECO:0000313" key="1">
    <source>
        <dbReference type="EMBL" id="KAF7263308.1"/>
    </source>
</evidence>
<name>A0A834LY27_RHYFE</name>
<feature type="non-terminal residue" evidence="1">
    <location>
        <position position="1"/>
    </location>
</feature>
<dbReference type="EMBL" id="JAACXV010022343">
    <property type="protein sequence ID" value="KAF7263308.1"/>
    <property type="molecule type" value="Genomic_DNA"/>
</dbReference>
<organism evidence="1 3">
    <name type="scientific">Rhynchophorus ferrugineus</name>
    <name type="common">Red palm weevil</name>
    <name type="synonym">Curculio ferrugineus</name>
    <dbReference type="NCBI Taxonomy" id="354439"/>
    <lineage>
        <taxon>Eukaryota</taxon>
        <taxon>Metazoa</taxon>
        <taxon>Ecdysozoa</taxon>
        <taxon>Arthropoda</taxon>
        <taxon>Hexapoda</taxon>
        <taxon>Insecta</taxon>
        <taxon>Pterygota</taxon>
        <taxon>Neoptera</taxon>
        <taxon>Endopterygota</taxon>
        <taxon>Coleoptera</taxon>
        <taxon>Polyphaga</taxon>
        <taxon>Cucujiformia</taxon>
        <taxon>Curculionidae</taxon>
        <taxon>Dryophthorinae</taxon>
        <taxon>Rhynchophorus</taxon>
    </lineage>
</organism>
<comment type="caution">
    <text evidence="1">The sequence shown here is derived from an EMBL/GenBank/DDBJ whole genome shotgun (WGS) entry which is preliminary data.</text>
</comment>
<keyword evidence="3" id="KW-1185">Reference proteome</keyword>
<gene>
    <name evidence="2" type="ORF">GWI33_003054</name>
    <name evidence="1" type="ORF">GWI33_003057</name>
</gene>
<protein>
    <submittedName>
        <fullName evidence="1">Uncharacterized protein</fullName>
    </submittedName>
</protein>
<sequence>EVHASKWWPNEEIPKIKDKREEKETRYVRLFLQILMNPENRWHAVPFGDCK</sequence>
<dbReference type="EMBL" id="JAACXV010022340">
    <property type="protein sequence ID" value="KAF7263311.1"/>
    <property type="molecule type" value="Genomic_DNA"/>
</dbReference>
<evidence type="ECO:0000313" key="3">
    <source>
        <dbReference type="Proteomes" id="UP000625711"/>
    </source>
</evidence>